<dbReference type="Proteomes" id="UP000472971">
    <property type="component" value="Unassembled WGS sequence"/>
</dbReference>
<protein>
    <recommendedName>
        <fullName evidence="6">DUF3919 family protein</fullName>
    </recommendedName>
</protein>
<evidence type="ECO:0000313" key="2">
    <source>
        <dbReference type="EMBL" id="MBA4535820.1"/>
    </source>
</evidence>
<proteinExistence type="predicted"/>
<gene>
    <name evidence="3" type="ORF">G4D64_01380</name>
    <name evidence="2" type="ORF">H1Z61_01380</name>
</gene>
<dbReference type="AlphaFoldDB" id="A0A6B3VXD9"/>
<dbReference type="EMBL" id="JACEIO010000002">
    <property type="protein sequence ID" value="MBA4535820.1"/>
    <property type="molecule type" value="Genomic_DNA"/>
</dbReference>
<dbReference type="RefSeq" id="WP_163239356.1">
    <property type="nucleotide sequence ID" value="NZ_CP082780.1"/>
</dbReference>
<organism evidence="3 4">
    <name type="scientific">Bacillus aquiflavi</name>
    <dbReference type="NCBI Taxonomy" id="2672567"/>
    <lineage>
        <taxon>Bacteria</taxon>
        <taxon>Bacillati</taxon>
        <taxon>Bacillota</taxon>
        <taxon>Bacilli</taxon>
        <taxon>Bacillales</taxon>
        <taxon>Bacillaceae</taxon>
        <taxon>Bacillus</taxon>
    </lineage>
</organism>
<keyword evidence="1" id="KW-0472">Membrane</keyword>
<evidence type="ECO:0000313" key="5">
    <source>
        <dbReference type="Proteomes" id="UP000570010"/>
    </source>
</evidence>
<evidence type="ECO:0008006" key="6">
    <source>
        <dbReference type="Google" id="ProtNLM"/>
    </source>
</evidence>
<keyword evidence="1" id="KW-1133">Transmembrane helix</keyword>
<comment type="caution">
    <text evidence="3">The sequence shown here is derived from an EMBL/GenBank/DDBJ whole genome shotgun (WGS) entry which is preliminary data.</text>
</comment>
<reference evidence="3 4" key="1">
    <citation type="submission" date="2020-02" db="EMBL/GenBank/DDBJ databases">
        <title>Bacillus aquiflavi sp. nov., isolated from yellow water of strong flavor Chinese baijiu in Yibin region of China.</title>
        <authorList>
            <person name="Xie J."/>
        </authorList>
    </citation>
    <scope>NUCLEOTIDE SEQUENCE [LARGE SCALE GENOMIC DNA]</scope>
    <source>
        <strain evidence="3 4">3H-10</strain>
    </source>
</reference>
<name>A0A6B3VXD9_9BACI</name>
<accession>A0A6B3VXD9</accession>
<keyword evidence="1" id="KW-0812">Transmembrane</keyword>
<dbReference type="Proteomes" id="UP000570010">
    <property type="component" value="Unassembled WGS sequence"/>
</dbReference>
<keyword evidence="4" id="KW-1185">Reference proteome</keyword>
<sequence>MKRCQFYFIVILSALILIIIFFIRTPDKKIEESIIYFPINQLVTYETAKTSINILDYKSDGGYSLFWQVHSALNEKAYLRQDMALLFINGRLKEKMGKWKQNTTEIKQQKKISEKESSHVQAITFHYSEIHEAGEKITSAHTMSAEELYVINSLFSPLLSFKKAATEIERDWEKLLDNMNNELQKQIISKAAKAFSINEKAYHIIPLTDLIKYNHKPLHGFTIKESERIIGQLWEGLYKNYFLGIKKDDGTIIDSLNSTIPLLLFAKDRTHLLIIFESASGESFLLRQTL</sequence>
<dbReference type="EMBL" id="JAAIWN010000002">
    <property type="protein sequence ID" value="NEY80196.1"/>
    <property type="molecule type" value="Genomic_DNA"/>
</dbReference>
<evidence type="ECO:0000313" key="3">
    <source>
        <dbReference type="EMBL" id="NEY80196.1"/>
    </source>
</evidence>
<reference evidence="2 5" key="2">
    <citation type="submission" date="2020-07" db="EMBL/GenBank/DDBJ databases">
        <authorList>
            <person name="Feng H."/>
        </authorList>
    </citation>
    <scope>NUCLEOTIDE SEQUENCE [LARGE SCALE GENOMIC DNA]</scope>
    <source>
        <strain evidence="5">s-12</strain>
        <strain evidence="2">S-12</strain>
    </source>
</reference>
<feature type="transmembrane region" description="Helical" evidence="1">
    <location>
        <begin position="6"/>
        <end position="23"/>
    </location>
</feature>
<evidence type="ECO:0000256" key="1">
    <source>
        <dbReference type="SAM" id="Phobius"/>
    </source>
</evidence>
<evidence type="ECO:0000313" key="4">
    <source>
        <dbReference type="Proteomes" id="UP000472971"/>
    </source>
</evidence>